<evidence type="ECO:0008006" key="4">
    <source>
        <dbReference type="Google" id="ProtNLM"/>
    </source>
</evidence>
<gene>
    <name evidence="2" type="ORF">F7R21_11855</name>
</gene>
<dbReference type="AlphaFoldDB" id="A0A6H9SP25"/>
<keyword evidence="3" id="KW-1185">Reference proteome</keyword>
<comment type="caution">
    <text evidence="2">The sequence shown here is derived from an EMBL/GenBank/DDBJ whole genome shotgun (WGS) entry which is preliminary data.</text>
</comment>
<dbReference type="NCBIfam" id="NF042415">
    <property type="entry name" value="STY0301_fam"/>
    <property type="match status" value="1"/>
</dbReference>
<dbReference type="InterPro" id="IPR049973">
    <property type="entry name" value="STY0301-like"/>
</dbReference>
<organism evidence="2 3">
    <name type="scientific">Burkholderia latens</name>
    <dbReference type="NCBI Taxonomy" id="488446"/>
    <lineage>
        <taxon>Bacteria</taxon>
        <taxon>Pseudomonadati</taxon>
        <taxon>Pseudomonadota</taxon>
        <taxon>Betaproteobacteria</taxon>
        <taxon>Burkholderiales</taxon>
        <taxon>Burkholderiaceae</taxon>
        <taxon>Burkholderia</taxon>
        <taxon>Burkholderia cepacia complex</taxon>
    </lineage>
</organism>
<evidence type="ECO:0000313" key="3">
    <source>
        <dbReference type="Proteomes" id="UP000430232"/>
    </source>
</evidence>
<reference evidence="2 3" key="1">
    <citation type="submission" date="2019-09" db="EMBL/GenBank/DDBJ databases">
        <title>Draft genome sequences of 48 bacterial type strains from the CCUG.</title>
        <authorList>
            <person name="Tunovic T."/>
            <person name="Pineiro-Iglesias B."/>
            <person name="Unosson C."/>
            <person name="Inganas E."/>
            <person name="Ohlen M."/>
            <person name="Cardew S."/>
            <person name="Jensie-Markopoulos S."/>
            <person name="Salva-Serra F."/>
            <person name="Jaen-Luchoro D."/>
            <person name="Karlsson R."/>
            <person name="Svensson-Stadler L."/>
            <person name="Chun J."/>
            <person name="Moore E."/>
        </authorList>
    </citation>
    <scope>NUCLEOTIDE SEQUENCE [LARGE SCALE GENOMIC DNA]</scope>
    <source>
        <strain evidence="2 3">CCUG 54555</strain>
    </source>
</reference>
<dbReference type="OrthoDB" id="8612724at2"/>
<protein>
    <recommendedName>
        <fullName evidence="4">Lipoprotein</fullName>
    </recommendedName>
</protein>
<feature type="chain" id="PRO_5026114068" description="Lipoprotein" evidence="1">
    <location>
        <begin position="29"/>
        <end position="152"/>
    </location>
</feature>
<dbReference type="EMBL" id="VZOJ01000025">
    <property type="protein sequence ID" value="KAB0642451.1"/>
    <property type="molecule type" value="Genomic_DNA"/>
</dbReference>
<sequence length="152" mass="16601">MTMALAYFPINAALAALLTSTCISSAYATSAPVQCPARLPVSQTIDRPAPDGWRPYDSRKTHPLIGVSFWSGPPDRLALLAPSSGVKRRDTLIDTWPLAAAETDYWVSCEYFDTAVIVARPLGTAARTCTVRYDATRTPPKMIDWQCTPPAR</sequence>
<keyword evidence="1" id="KW-0732">Signal</keyword>
<proteinExistence type="predicted"/>
<accession>A0A6H9SP25</accession>
<feature type="signal peptide" evidence="1">
    <location>
        <begin position="1"/>
        <end position="28"/>
    </location>
</feature>
<evidence type="ECO:0000256" key="1">
    <source>
        <dbReference type="SAM" id="SignalP"/>
    </source>
</evidence>
<dbReference type="Proteomes" id="UP000430232">
    <property type="component" value="Unassembled WGS sequence"/>
</dbReference>
<evidence type="ECO:0000313" key="2">
    <source>
        <dbReference type="EMBL" id="KAB0642451.1"/>
    </source>
</evidence>
<name>A0A6H9SP25_9BURK</name>